<evidence type="ECO:0000313" key="2">
    <source>
        <dbReference type="Proteomes" id="UP000076744"/>
    </source>
</evidence>
<accession>A0A167SZM8</accession>
<dbReference type="GeneID" id="30022398"/>
<comment type="caution">
    <text evidence="1">The sequence shown here is derived from an EMBL/GenBank/DDBJ whole genome shotgun (WGS) entry which is preliminary data.</text>
</comment>
<dbReference type="EMBL" id="AZHB01000015">
    <property type="protein sequence ID" value="OAA60095.1"/>
    <property type="molecule type" value="Genomic_DNA"/>
</dbReference>
<evidence type="ECO:0008006" key="3">
    <source>
        <dbReference type="Google" id="ProtNLM"/>
    </source>
</evidence>
<protein>
    <recommendedName>
        <fullName evidence="3">Mannose-6-phosphate isomerase</fullName>
    </recommendedName>
</protein>
<sequence>MSALVFLNLRRRETLEGKQSAAREVLAQGVGAGPTQQAEGVFSYGLSSACAHYLDIALSEKADELNTWASQRGKRITSTTILDKHPETLRLEQGSIMRTPDDSVAVVLPLSATAVQVEGKAASSEEPATTTTRATWEPEAAMLVAAGQAFSVVEGSAHLVYVVVRMQSA</sequence>
<dbReference type="Proteomes" id="UP000076744">
    <property type="component" value="Unassembled WGS sequence"/>
</dbReference>
<dbReference type="OrthoDB" id="4867595at2759"/>
<organism evidence="1 2">
    <name type="scientific">Cordyceps fumosorosea (strain ARSEF 2679)</name>
    <name type="common">Isaria fumosorosea</name>
    <dbReference type="NCBI Taxonomy" id="1081104"/>
    <lineage>
        <taxon>Eukaryota</taxon>
        <taxon>Fungi</taxon>
        <taxon>Dikarya</taxon>
        <taxon>Ascomycota</taxon>
        <taxon>Pezizomycotina</taxon>
        <taxon>Sordariomycetes</taxon>
        <taxon>Hypocreomycetidae</taxon>
        <taxon>Hypocreales</taxon>
        <taxon>Cordycipitaceae</taxon>
        <taxon>Cordyceps</taxon>
    </lineage>
</organism>
<gene>
    <name evidence="1" type="ORF">ISF_06106</name>
</gene>
<name>A0A167SZM8_CORFA</name>
<dbReference type="AlphaFoldDB" id="A0A167SZM8"/>
<reference evidence="1 2" key="1">
    <citation type="journal article" date="2016" name="Genome Biol. Evol.">
        <title>Divergent and convergent evolution of fungal pathogenicity.</title>
        <authorList>
            <person name="Shang Y."/>
            <person name="Xiao G."/>
            <person name="Zheng P."/>
            <person name="Cen K."/>
            <person name="Zhan S."/>
            <person name="Wang C."/>
        </authorList>
    </citation>
    <scope>NUCLEOTIDE SEQUENCE [LARGE SCALE GENOMIC DNA]</scope>
    <source>
        <strain evidence="1 2">ARSEF 2679</strain>
    </source>
</reference>
<proteinExistence type="predicted"/>
<dbReference type="RefSeq" id="XP_018703208.1">
    <property type="nucleotide sequence ID" value="XM_018849710.1"/>
</dbReference>
<evidence type="ECO:0000313" key="1">
    <source>
        <dbReference type="EMBL" id="OAA60095.1"/>
    </source>
</evidence>
<keyword evidence="2" id="KW-1185">Reference proteome</keyword>